<dbReference type="Gene3D" id="1.25.10.10">
    <property type="entry name" value="Leucine-rich Repeat Variant"/>
    <property type="match status" value="1"/>
</dbReference>
<reference evidence="6 7" key="1">
    <citation type="submission" date="2023-07" db="EMBL/GenBank/DDBJ databases">
        <title>Sorghum-associated microbial communities from plants grown in Nebraska, USA.</title>
        <authorList>
            <person name="Schachtman D."/>
        </authorList>
    </citation>
    <scope>NUCLEOTIDE SEQUENCE [LARGE SCALE GENOMIC DNA]</scope>
    <source>
        <strain evidence="6 7">BE57</strain>
    </source>
</reference>
<dbReference type="EMBL" id="JAVDTI010000002">
    <property type="protein sequence ID" value="MDR6804788.1"/>
    <property type="molecule type" value="Genomic_DNA"/>
</dbReference>
<evidence type="ECO:0000313" key="6">
    <source>
        <dbReference type="EMBL" id="MDR6804788.1"/>
    </source>
</evidence>
<evidence type="ECO:0000259" key="5">
    <source>
        <dbReference type="PROSITE" id="PS51007"/>
    </source>
</evidence>
<dbReference type="InterPro" id="IPR009056">
    <property type="entry name" value="Cyt_c-like_dom"/>
</dbReference>
<dbReference type="SUPFAM" id="SSF46626">
    <property type="entry name" value="Cytochrome c"/>
    <property type="match status" value="1"/>
</dbReference>
<dbReference type="InterPro" id="IPR013428">
    <property type="entry name" value="Membrane-bound_put_N"/>
</dbReference>
<keyword evidence="3 4" id="KW-0408">Iron</keyword>
<keyword evidence="2 4" id="KW-0479">Metal-binding</keyword>
<dbReference type="InterPro" id="IPR011989">
    <property type="entry name" value="ARM-like"/>
</dbReference>
<feature type="domain" description="Cytochrome c" evidence="5">
    <location>
        <begin position="878"/>
        <end position="1012"/>
    </location>
</feature>
<dbReference type="PANTHER" id="PTHR33546:SF1">
    <property type="entry name" value="LARGE, MULTIFUNCTIONAL SECRETED PROTEIN"/>
    <property type="match status" value="1"/>
</dbReference>
<dbReference type="SUPFAM" id="SSF63829">
    <property type="entry name" value="Calcium-dependent phosphotriesterase"/>
    <property type="match status" value="1"/>
</dbReference>
<comment type="caution">
    <text evidence="6">The sequence shown here is derived from an EMBL/GenBank/DDBJ whole genome shotgun (WGS) entry which is preliminary data.</text>
</comment>
<evidence type="ECO:0000256" key="3">
    <source>
        <dbReference type="ARBA" id="ARBA00023004"/>
    </source>
</evidence>
<dbReference type="Gene3D" id="1.10.760.10">
    <property type="entry name" value="Cytochrome c-like domain"/>
    <property type="match status" value="1"/>
</dbReference>
<dbReference type="PROSITE" id="PS51007">
    <property type="entry name" value="CYTC"/>
    <property type="match status" value="1"/>
</dbReference>
<keyword evidence="7" id="KW-1185">Reference proteome</keyword>
<accession>A0ABU1QUL4</accession>
<organism evidence="6 7">
    <name type="scientific">Dyadobacter fermentans</name>
    <dbReference type="NCBI Taxonomy" id="94254"/>
    <lineage>
        <taxon>Bacteria</taxon>
        <taxon>Pseudomonadati</taxon>
        <taxon>Bacteroidota</taxon>
        <taxon>Cytophagia</taxon>
        <taxon>Cytophagales</taxon>
        <taxon>Spirosomataceae</taxon>
        <taxon>Dyadobacter</taxon>
    </lineage>
</organism>
<dbReference type="Pfam" id="PF23500">
    <property type="entry name" value="DUF7133"/>
    <property type="match status" value="1"/>
</dbReference>
<dbReference type="NCBIfam" id="TIGR02603">
    <property type="entry name" value="CxxCH_TIGR02603"/>
    <property type="match status" value="1"/>
</dbReference>
<dbReference type="InterPro" id="IPR016024">
    <property type="entry name" value="ARM-type_fold"/>
</dbReference>
<proteinExistence type="predicted"/>
<protein>
    <submittedName>
        <fullName evidence="6">Membrane-bound dehydrogenase-like protein</fullName>
    </submittedName>
</protein>
<evidence type="ECO:0000256" key="2">
    <source>
        <dbReference type="ARBA" id="ARBA00022723"/>
    </source>
</evidence>
<dbReference type="NCBIfam" id="TIGR02604">
    <property type="entry name" value="Piru_Ver_Nterm"/>
    <property type="match status" value="1"/>
</dbReference>
<evidence type="ECO:0000256" key="1">
    <source>
        <dbReference type="ARBA" id="ARBA00022617"/>
    </source>
</evidence>
<dbReference type="SUPFAM" id="SSF48371">
    <property type="entry name" value="ARM repeat"/>
    <property type="match status" value="1"/>
</dbReference>
<keyword evidence="1 4" id="KW-0349">Heme</keyword>
<evidence type="ECO:0000256" key="4">
    <source>
        <dbReference type="PROSITE-ProRule" id="PRU00433"/>
    </source>
</evidence>
<name>A0ABU1QUL4_9BACT</name>
<evidence type="ECO:0000313" key="7">
    <source>
        <dbReference type="Proteomes" id="UP001264980"/>
    </source>
</evidence>
<dbReference type="Proteomes" id="UP001264980">
    <property type="component" value="Unassembled WGS sequence"/>
</dbReference>
<dbReference type="InterPro" id="IPR055557">
    <property type="entry name" value="DUF7133"/>
</dbReference>
<sequence length="1012" mass="111703">MKRFLVALALCGGVFASAIERKEAYPREVKPEDAIATFEIPEGFQIEMVASEPEVSDPVAMEIDENGVMYVVEMHGYPLDKSGTGKVRALHDTNGDGRMDRSVIFAENLVLPTGILRWKKGVLVTDPPNVLYLEDTDGDGKADKRDTLLTGFAMSNPQHNFNNPILGIDNWIYLGHEPAVTTKTFQKEFGDRGGEIFYPHLPDSPRLPENGLGRGVRFRPDTKGLEVLSSYTQFGHTFDQWGRYLLVSNANPGYHEVIANRYLQRNPDLLISKVTQTLSDHSSEVFPITKNPQHQLLTDLGVFTSACGLTSYQGGLFPAPYDSVAFVAEPVSNLVHADIIRDNGASFTASRMQDKKEFLASTDSWFRPVNMYIGPDGALYVVDYYRQIIEHPEWMADDVVKSGALYNGRDMGRIYRISPKGTPRLSWSGRLDLHALSDAELVEKLADKNIWWRRNAQRLLLDRHHETAIPLLKRMATGNDPKGRLHALWAMEGLGALRADDLQRALKDPEAGVTENAVRIAELHLAQFPELIPALTALANHPNAKVRFQVLLTLGEIQSDAKSTDVQSADAKSADALKARETILFKDLRDPWVQTAALTSAYGNDVLFAETLKRYKPRDEAYAALVQRLSTLTGARGDAAAVRSIIRKALAPASTQGWQAPVLRGLAESLNKKTDLAALKNEKSLLLNASLKNPNPEIRQASMQLLRKTGLPAGPETEAAIKTAVLTASNKGTTTEKRVEAIQFLSFKNPAEHSDMLQKRVEPSEPRPVQIAALKTLSAIPDETVCRLLLDRWSSLTRDVRESGIGFFLSDPKRTTLLLDGLEQGKIDQASLGWPRSVSLMANQNETLRNRARQLLTQKESQRHVVIKSYQPVMTLSGNPQAGKRVFEQQCAVCHQIGGAGGVAFGPDLGTIRNRRPESIMGDILDPNFSIADGYDLWQIELSSGESAQGLISSETPSALTLSNYGGQKKVIARKDIKSLKTLGMSSMPVGFEASIDKQQMADLLAYIKNAK</sequence>
<gene>
    <name evidence="6" type="ORF">J2W84_001834</name>
</gene>
<dbReference type="Gene3D" id="2.120.10.30">
    <property type="entry name" value="TolB, C-terminal domain"/>
    <property type="match status" value="1"/>
</dbReference>
<dbReference type="InterPro" id="IPR011042">
    <property type="entry name" value="6-blade_b-propeller_TolB-like"/>
</dbReference>
<dbReference type="PANTHER" id="PTHR33546">
    <property type="entry name" value="LARGE, MULTIFUNCTIONAL SECRETED PROTEIN-RELATED"/>
    <property type="match status" value="1"/>
</dbReference>
<dbReference type="RefSeq" id="WP_309982057.1">
    <property type="nucleotide sequence ID" value="NZ_JAVDTI010000002.1"/>
</dbReference>
<dbReference type="Pfam" id="PF00034">
    <property type="entry name" value="Cytochrom_C"/>
    <property type="match status" value="1"/>
</dbReference>
<dbReference type="InterPro" id="IPR036909">
    <property type="entry name" value="Cyt_c-like_dom_sf"/>
</dbReference>
<dbReference type="InterPro" id="IPR013427">
    <property type="entry name" value="Haem-bd_dom_put"/>
</dbReference>